<keyword evidence="1" id="KW-0805">Transcription regulation</keyword>
<dbReference type="EMBL" id="BKAG01000058">
    <property type="protein sequence ID" value="GEP45755.1"/>
    <property type="molecule type" value="Genomic_DNA"/>
</dbReference>
<dbReference type="SMART" id="SM00895">
    <property type="entry name" value="FCD"/>
    <property type="match status" value="1"/>
</dbReference>
<keyword evidence="3" id="KW-0804">Transcription</keyword>
<proteinExistence type="predicted"/>
<dbReference type="Gene3D" id="1.20.120.530">
    <property type="entry name" value="GntR ligand-binding domain-like"/>
    <property type="match status" value="1"/>
</dbReference>
<dbReference type="GO" id="GO:0003677">
    <property type="term" value="F:DNA binding"/>
    <property type="evidence" value="ECO:0007669"/>
    <property type="project" value="UniProtKB-KW"/>
</dbReference>
<evidence type="ECO:0000256" key="3">
    <source>
        <dbReference type="ARBA" id="ARBA00023163"/>
    </source>
</evidence>
<dbReference type="Pfam" id="PF00392">
    <property type="entry name" value="GntR"/>
    <property type="match status" value="1"/>
</dbReference>
<protein>
    <submittedName>
        <fullName evidence="5">GntR family transcriptional regulator</fullName>
    </submittedName>
</protein>
<accession>A0A512MG96</accession>
<dbReference type="InterPro" id="IPR036388">
    <property type="entry name" value="WH-like_DNA-bd_sf"/>
</dbReference>
<evidence type="ECO:0000259" key="4">
    <source>
        <dbReference type="PROSITE" id="PS50949"/>
    </source>
</evidence>
<dbReference type="SUPFAM" id="SSF48008">
    <property type="entry name" value="GntR ligand-binding domain-like"/>
    <property type="match status" value="1"/>
</dbReference>
<comment type="caution">
    <text evidence="5">The sequence shown here is derived from an EMBL/GenBank/DDBJ whole genome shotgun (WGS) entry which is preliminary data.</text>
</comment>
<dbReference type="GO" id="GO:0003700">
    <property type="term" value="F:DNA-binding transcription factor activity"/>
    <property type="evidence" value="ECO:0007669"/>
    <property type="project" value="InterPro"/>
</dbReference>
<evidence type="ECO:0000313" key="6">
    <source>
        <dbReference type="Proteomes" id="UP000321577"/>
    </source>
</evidence>
<keyword evidence="2" id="KW-0238">DNA-binding</keyword>
<dbReference type="SUPFAM" id="SSF46785">
    <property type="entry name" value="Winged helix' DNA-binding domain"/>
    <property type="match status" value="1"/>
</dbReference>
<dbReference type="InterPro" id="IPR008920">
    <property type="entry name" value="TF_FadR/GntR_C"/>
</dbReference>
<name>A0A512MG96_9BACT</name>
<sequence>MPARPRAALPLASANVPTKQRAVYEALRTEILNGALKPGEAIVIDSLAKRFQVSIIPVREALRQLQSERLVEITPHTGVRVTMVDVASLGEIFAMLGALEGISAVQCLPHLAEGNLLELEALLKKMESSAQKGDRAGFEAANREFHLLPCRIGGFTRVEQTLQSLLTEWERLHRSAFPLAQPPDMVAANQDHRAIVNALKNKEAAKLGPLLARHNQTAVEHYQKFAETLK</sequence>
<dbReference type="RefSeq" id="WP_146854939.1">
    <property type="nucleotide sequence ID" value="NZ_BKAG01000058.1"/>
</dbReference>
<dbReference type="CDD" id="cd07377">
    <property type="entry name" value="WHTH_GntR"/>
    <property type="match status" value="1"/>
</dbReference>
<dbReference type="OrthoDB" id="214086at2"/>
<organism evidence="5 6">
    <name type="scientific">Brevifollis gellanilyticus</name>
    <dbReference type="NCBI Taxonomy" id="748831"/>
    <lineage>
        <taxon>Bacteria</taxon>
        <taxon>Pseudomonadati</taxon>
        <taxon>Verrucomicrobiota</taxon>
        <taxon>Verrucomicrobiia</taxon>
        <taxon>Verrucomicrobiales</taxon>
        <taxon>Verrucomicrobiaceae</taxon>
    </lineage>
</organism>
<evidence type="ECO:0000313" key="5">
    <source>
        <dbReference type="EMBL" id="GEP45755.1"/>
    </source>
</evidence>
<dbReference type="PROSITE" id="PS50949">
    <property type="entry name" value="HTH_GNTR"/>
    <property type="match status" value="1"/>
</dbReference>
<dbReference type="InterPro" id="IPR036390">
    <property type="entry name" value="WH_DNA-bd_sf"/>
</dbReference>
<feature type="domain" description="HTH gntR-type" evidence="4">
    <location>
        <begin position="17"/>
        <end position="84"/>
    </location>
</feature>
<dbReference type="AlphaFoldDB" id="A0A512MG96"/>
<dbReference type="PANTHER" id="PTHR43537">
    <property type="entry name" value="TRANSCRIPTIONAL REGULATOR, GNTR FAMILY"/>
    <property type="match status" value="1"/>
</dbReference>
<reference evidence="5 6" key="1">
    <citation type="submission" date="2019-07" db="EMBL/GenBank/DDBJ databases">
        <title>Whole genome shotgun sequence of Brevifollis gellanilyticus NBRC 108608.</title>
        <authorList>
            <person name="Hosoyama A."/>
            <person name="Uohara A."/>
            <person name="Ohji S."/>
            <person name="Ichikawa N."/>
        </authorList>
    </citation>
    <scope>NUCLEOTIDE SEQUENCE [LARGE SCALE GENOMIC DNA]</scope>
    <source>
        <strain evidence="5 6">NBRC 108608</strain>
    </source>
</reference>
<gene>
    <name evidence="5" type="ORF">BGE01nite_50460</name>
</gene>
<dbReference type="InterPro" id="IPR000524">
    <property type="entry name" value="Tscrpt_reg_HTH_GntR"/>
</dbReference>
<dbReference type="SMART" id="SM00345">
    <property type="entry name" value="HTH_GNTR"/>
    <property type="match status" value="1"/>
</dbReference>
<dbReference type="Proteomes" id="UP000321577">
    <property type="component" value="Unassembled WGS sequence"/>
</dbReference>
<evidence type="ECO:0000256" key="2">
    <source>
        <dbReference type="ARBA" id="ARBA00023125"/>
    </source>
</evidence>
<dbReference type="Pfam" id="PF07729">
    <property type="entry name" value="FCD"/>
    <property type="match status" value="1"/>
</dbReference>
<dbReference type="Gene3D" id="1.10.10.10">
    <property type="entry name" value="Winged helix-like DNA-binding domain superfamily/Winged helix DNA-binding domain"/>
    <property type="match status" value="1"/>
</dbReference>
<dbReference type="InterPro" id="IPR011711">
    <property type="entry name" value="GntR_C"/>
</dbReference>
<dbReference type="PANTHER" id="PTHR43537:SF49">
    <property type="entry name" value="TRANSCRIPTIONAL REGULATORY PROTEIN"/>
    <property type="match status" value="1"/>
</dbReference>
<keyword evidence="6" id="KW-1185">Reference proteome</keyword>
<evidence type="ECO:0000256" key="1">
    <source>
        <dbReference type="ARBA" id="ARBA00023015"/>
    </source>
</evidence>